<dbReference type="SUPFAM" id="SSF141457">
    <property type="entry name" value="BH3618-like"/>
    <property type="match status" value="1"/>
</dbReference>
<evidence type="ECO:0000256" key="1">
    <source>
        <dbReference type="ARBA" id="ARBA00022490"/>
    </source>
</evidence>
<keyword evidence="6" id="KW-0282">Flagellum</keyword>
<keyword evidence="6" id="KW-0969">Cilium</keyword>
<comment type="subunit">
    <text evidence="5">Interacts with translational regulator CsrA and flagellin(s).</text>
</comment>
<dbReference type="NCBIfam" id="NF009793">
    <property type="entry name" value="PRK13285.1-1"/>
    <property type="match status" value="1"/>
</dbReference>
<dbReference type="InterPro" id="IPR024046">
    <property type="entry name" value="Flagellar_assmbl_FliW_dom_sf"/>
</dbReference>
<dbReference type="InterPro" id="IPR003775">
    <property type="entry name" value="Flagellar_assembly_factor_FliW"/>
</dbReference>
<dbReference type="RefSeq" id="WP_161256982.1">
    <property type="nucleotide sequence ID" value="NZ_WXEY01000005.1"/>
</dbReference>
<dbReference type="OrthoDB" id="9801235at2"/>
<proteinExistence type="inferred from homology"/>
<evidence type="ECO:0000256" key="2">
    <source>
        <dbReference type="ARBA" id="ARBA00022795"/>
    </source>
</evidence>
<accession>A0A845L382</accession>
<dbReference type="GO" id="GO:0006417">
    <property type="term" value="P:regulation of translation"/>
    <property type="evidence" value="ECO:0007669"/>
    <property type="project" value="UniProtKB-KW"/>
</dbReference>
<comment type="similarity">
    <text evidence="5">Belongs to the FliW family.</text>
</comment>
<dbReference type="HAMAP" id="MF_01185">
    <property type="entry name" value="FliW"/>
    <property type="match status" value="1"/>
</dbReference>
<evidence type="ECO:0000313" key="7">
    <source>
        <dbReference type="Proteomes" id="UP000463470"/>
    </source>
</evidence>
<keyword evidence="4 5" id="KW-0143">Chaperone</keyword>
<dbReference type="AlphaFoldDB" id="A0A845L382"/>
<keyword evidence="7" id="KW-1185">Reference proteome</keyword>
<gene>
    <name evidence="5" type="primary">fliW</name>
    <name evidence="6" type="ORF">GTO91_07120</name>
</gene>
<evidence type="ECO:0000256" key="4">
    <source>
        <dbReference type="ARBA" id="ARBA00023186"/>
    </source>
</evidence>
<comment type="caution">
    <text evidence="6">The sequence shown here is derived from an EMBL/GenBank/DDBJ whole genome shotgun (WGS) entry which is preliminary data.</text>
</comment>
<evidence type="ECO:0000313" key="6">
    <source>
        <dbReference type="EMBL" id="MZP29475.1"/>
    </source>
</evidence>
<dbReference type="GO" id="GO:0005737">
    <property type="term" value="C:cytoplasm"/>
    <property type="evidence" value="ECO:0007669"/>
    <property type="project" value="UniProtKB-SubCell"/>
</dbReference>
<dbReference type="EMBL" id="WXEY01000005">
    <property type="protein sequence ID" value="MZP29475.1"/>
    <property type="molecule type" value="Genomic_DNA"/>
</dbReference>
<reference evidence="6 7" key="1">
    <citation type="submission" date="2020-01" db="EMBL/GenBank/DDBJ databases">
        <title>Whole-genome sequence of Heliobacterium undosum DSM 13378.</title>
        <authorList>
            <person name="Kyndt J.A."/>
            <person name="Meyer T.E."/>
        </authorList>
    </citation>
    <scope>NUCLEOTIDE SEQUENCE [LARGE SCALE GENOMIC DNA]</scope>
    <source>
        <strain evidence="6 7">DSM 13378</strain>
    </source>
</reference>
<dbReference type="Gene3D" id="2.30.290.10">
    <property type="entry name" value="BH3618-like"/>
    <property type="match status" value="1"/>
</dbReference>
<keyword evidence="6" id="KW-0966">Cell projection</keyword>
<keyword evidence="2 5" id="KW-1005">Bacterial flagellum biogenesis</keyword>
<dbReference type="Proteomes" id="UP000463470">
    <property type="component" value="Unassembled WGS sequence"/>
</dbReference>
<dbReference type="Pfam" id="PF02623">
    <property type="entry name" value="FliW"/>
    <property type="match status" value="1"/>
</dbReference>
<name>A0A845L382_9FIRM</name>
<dbReference type="GO" id="GO:0044780">
    <property type="term" value="P:bacterial-type flagellum assembly"/>
    <property type="evidence" value="ECO:0007669"/>
    <property type="project" value="UniProtKB-UniRule"/>
</dbReference>
<keyword evidence="1 5" id="KW-0963">Cytoplasm</keyword>
<organism evidence="6 7">
    <name type="scientific">Heliomicrobium undosum</name>
    <dbReference type="NCBI Taxonomy" id="121734"/>
    <lineage>
        <taxon>Bacteria</taxon>
        <taxon>Bacillati</taxon>
        <taxon>Bacillota</taxon>
        <taxon>Clostridia</taxon>
        <taxon>Eubacteriales</taxon>
        <taxon>Heliobacteriaceae</taxon>
        <taxon>Heliomicrobium</taxon>
    </lineage>
</organism>
<comment type="function">
    <text evidence="5">Acts as an anti-CsrA protein, binds CsrA and prevents it from repressing translation of its target genes, one of which is flagellin. Binds to flagellin and participates in the assembly of the flagellum.</text>
</comment>
<sequence>MQVHSSRFGTVEFHPEDVIRFEKGLPGFEKEKRFILIPYEEKGPFFFLRSLDNPELEFFTGDPFAFFPDYEVKLASVDQQELAIDHPEEALALVIFTLADEPKDITVNLKAPLVINRGKGLARQVILDNDHYSTRHRLEAS</sequence>
<keyword evidence="3 5" id="KW-0810">Translation regulation</keyword>
<evidence type="ECO:0000256" key="5">
    <source>
        <dbReference type="HAMAP-Rule" id="MF_01185"/>
    </source>
</evidence>
<protein>
    <recommendedName>
        <fullName evidence="5">Flagellar assembly factor FliW</fullName>
    </recommendedName>
</protein>
<dbReference type="PANTHER" id="PTHR39190">
    <property type="entry name" value="FLAGELLAR ASSEMBLY FACTOR FLIW"/>
    <property type="match status" value="1"/>
</dbReference>
<dbReference type="PANTHER" id="PTHR39190:SF1">
    <property type="entry name" value="FLAGELLAR ASSEMBLY FACTOR FLIW"/>
    <property type="match status" value="1"/>
</dbReference>
<comment type="subcellular location">
    <subcellularLocation>
        <location evidence="5">Cytoplasm</location>
    </subcellularLocation>
</comment>
<evidence type="ECO:0000256" key="3">
    <source>
        <dbReference type="ARBA" id="ARBA00022845"/>
    </source>
</evidence>